<evidence type="ECO:0000256" key="5">
    <source>
        <dbReference type="ARBA" id="ARBA00022692"/>
    </source>
</evidence>
<protein>
    <submittedName>
        <fullName evidence="15">CDP-diacylglycerol--serine O-phosphatidyltransferase</fullName>
    </submittedName>
</protein>
<keyword evidence="3" id="KW-0444">Lipid biosynthesis</keyword>
<evidence type="ECO:0000313" key="16">
    <source>
        <dbReference type="Proteomes" id="UP000321800"/>
    </source>
</evidence>
<dbReference type="PROSITE" id="PS00379">
    <property type="entry name" value="CDP_ALCOHOL_P_TRANSF"/>
    <property type="match status" value="1"/>
</dbReference>
<feature type="transmembrane region" description="Helical" evidence="13">
    <location>
        <begin position="209"/>
        <end position="232"/>
    </location>
</feature>
<keyword evidence="5 13" id="KW-0812">Transmembrane</keyword>
<evidence type="ECO:0000256" key="6">
    <source>
        <dbReference type="ARBA" id="ARBA00022989"/>
    </source>
</evidence>
<dbReference type="InterPro" id="IPR050324">
    <property type="entry name" value="CDP-alcohol_PTase-I"/>
</dbReference>
<dbReference type="InterPro" id="IPR048254">
    <property type="entry name" value="CDP_ALCOHOL_P_TRANSF_CS"/>
</dbReference>
<evidence type="ECO:0000256" key="8">
    <source>
        <dbReference type="ARBA" id="ARBA00023136"/>
    </source>
</evidence>
<dbReference type="Pfam" id="PF08009">
    <property type="entry name" value="CDP-OH_P_tran_2"/>
    <property type="match status" value="1"/>
</dbReference>
<evidence type="ECO:0000256" key="13">
    <source>
        <dbReference type="SAM" id="Phobius"/>
    </source>
</evidence>
<evidence type="ECO:0000313" key="15">
    <source>
        <dbReference type="EMBL" id="GEL49253.1"/>
    </source>
</evidence>
<feature type="compositionally biased region" description="Basic residues" evidence="12">
    <location>
        <begin position="67"/>
        <end position="76"/>
    </location>
</feature>
<dbReference type="InterPro" id="IPR000462">
    <property type="entry name" value="CDP-OH_P_trans"/>
</dbReference>
<dbReference type="InterPro" id="IPR012616">
    <property type="entry name" value="CDP-OH_P_trans_C"/>
</dbReference>
<keyword evidence="9" id="KW-0594">Phospholipid biosynthesis</keyword>
<dbReference type="InterPro" id="IPR043130">
    <property type="entry name" value="CDP-OH_PTrfase_TM_dom"/>
</dbReference>
<dbReference type="GO" id="GO:0016020">
    <property type="term" value="C:membrane"/>
    <property type="evidence" value="ECO:0007669"/>
    <property type="project" value="UniProtKB-SubCell"/>
</dbReference>
<evidence type="ECO:0000256" key="9">
    <source>
        <dbReference type="ARBA" id="ARBA00023209"/>
    </source>
</evidence>
<evidence type="ECO:0000256" key="3">
    <source>
        <dbReference type="ARBA" id="ARBA00022516"/>
    </source>
</evidence>
<feature type="domain" description="CDP-alcohol phosphatidyltransferase C-terminal" evidence="14">
    <location>
        <begin position="284"/>
        <end position="318"/>
    </location>
</feature>
<dbReference type="GO" id="GO:0008654">
    <property type="term" value="P:phospholipid biosynthetic process"/>
    <property type="evidence" value="ECO:0007669"/>
    <property type="project" value="UniProtKB-KW"/>
</dbReference>
<keyword evidence="6 13" id="KW-1133">Transmembrane helix</keyword>
<sequence>MTVQPPSSTSSSDSNLPAGATITPATGALPPHASENSANSTSSLANGTPQTGTPDGAAAENAQPRPRGLRRKRLRRRVRNKIKGPSFNRLIPNILTMLGLCAGLTGMRFAVDGRFQAAGIALLISAFIDGLDGRIARLLRGSTRFGAEFDSLSDFVCFGVAPSFLLYFWALRDGGRYAFLPCLMFTVCMALRLARFNATLDEAEEKPKYASNFFTGVPAPAGAGLALFPMFLGLEAEKLDIVWLYKFTRLAYLPSFTLISTAFLLVSTLPVWSFKNFKVPAHFVLPVMLGTGAYAAVLVADPWGALAAAGVIYMALLPLSRLSFFKLKKAAEDLQEDVEDEPTPSS</sequence>
<reference evidence="15 16" key="1">
    <citation type="submission" date="2019-07" db="EMBL/GenBank/DDBJ databases">
        <title>Whole genome shotgun sequence of Acetobacter tropicalis NBRC 16470.</title>
        <authorList>
            <person name="Hosoyama A."/>
            <person name="Uohara A."/>
            <person name="Ohji S."/>
            <person name="Ichikawa N."/>
        </authorList>
    </citation>
    <scope>NUCLEOTIDE SEQUENCE [LARGE SCALE GENOMIC DNA]</scope>
    <source>
        <strain evidence="15 16">NBRC 16470</strain>
    </source>
</reference>
<proteinExistence type="inferred from homology"/>
<evidence type="ECO:0000256" key="12">
    <source>
        <dbReference type="SAM" id="MobiDB-lite"/>
    </source>
</evidence>
<comment type="caution">
    <text evidence="15">The sequence shown here is derived from an EMBL/GenBank/DDBJ whole genome shotgun (WGS) entry which is preliminary data.</text>
</comment>
<feature type="compositionally biased region" description="Low complexity" evidence="12">
    <location>
        <begin position="7"/>
        <end position="31"/>
    </location>
</feature>
<accession>A0A511FJ51</accession>
<organism evidence="15 16">
    <name type="scientific">Acetobacter tropicalis</name>
    <dbReference type="NCBI Taxonomy" id="104102"/>
    <lineage>
        <taxon>Bacteria</taxon>
        <taxon>Pseudomonadati</taxon>
        <taxon>Pseudomonadota</taxon>
        <taxon>Alphaproteobacteria</taxon>
        <taxon>Acetobacterales</taxon>
        <taxon>Acetobacteraceae</taxon>
        <taxon>Acetobacter</taxon>
    </lineage>
</organism>
<dbReference type="Pfam" id="PF01066">
    <property type="entry name" value="CDP-OH_P_transf"/>
    <property type="match status" value="1"/>
</dbReference>
<feature type="transmembrane region" description="Helical" evidence="13">
    <location>
        <begin position="252"/>
        <end position="272"/>
    </location>
</feature>
<evidence type="ECO:0000256" key="1">
    <source>
        <dbReference type="ARBA" id="ARBA00004141"/>
    </source>
</evidence>
<dbReference type="GO" id="GO:0016780">
    <property type="term" value="F:phosphotransferase activity, for other substituted phosphate groups"/>
    <property type="evidence" value="ECO:0007669"/>
    <property type="project" value="InterPro"/>
</dbReference>
<keyword evidence="8 13" id="KW-0472">Membrane</keyword>
<feature type="transmembrane region" description="Helical" evidence="13">
    <location>
        <begin position="279"/>
        <end position="297"/>
    </location>
</feature>
<evidence type="ECO:0000259" key="14">
    <source>
        <dbReference type="Pfam" id="PF08009"/>
    </source>
</evidence>
<evidence type="ECO:0000256" key="7">
    <source>
        <dbReference type="ARBA" id="ARBA00023098"/>
    </source>
</evidence>
<feature type="region of interest" description="Disordered" evidence="12">
    <location>
        <begin position="1"/>
        <end position="76"/>
    </location>
</feature>
<comment type="similarity">
    <text evidence="2 11">Belongs to the CDP-alcohol phosphatidyltransferase class-I family.</text>
</comment>
<name>A0A511FJ51_9PROT</name>
<feature type="transmembrane region" description="Helical" evidence="13">
    <location>
        <begin position="90"/>
        <end position="109"/>
    </location>
</feature>
<feature type="transmembrane region" description="Helical" evidence="13">
    <location>
        <begin position="303"/>
        <end position="319"/>
    </location>
</feature>
<dbReference type="Gene3D" id="1.20.120.1760">
    <property type="match status" value="1"/>
</dbReference>
<evidence type="ECO:0000256" key="2">
    <source>
        <dbReference type="ARBA" id="ARBA00010441"/>
    </source>
</evidence>
<feature type="transmembrane region" description="Helical" evidence="13">
    <location>
        <begin position="115"/>
        <end position="131"/>
    </location>
</feature>
<dbReference type="PANTHER" id="PTHR14269">
    <property type="entry name" value="CDP-DIACYLGLYCEROL--GLYCEROL-3-PHOSPHATE 3-PHOSPHATIDYLTRANSFERASE-RELATED"/>
    <property type="match status" value="1"/>
</dbReference>
<keyword evidence="10" id="KW-1208">Phospholipid metabolism</keyword>
<keyword evidence="4 11" id="KW-0808">Transferase</keyword>
<comment type="subcellular location">
    <subcellularLocation>
        <location evidence="1">Membrane</location>
        <topology evidence="1">Multi-pass membrane protein</topology>
    </subcellularLocation>
</comment>
<evidence type="ECO:0000256" key="11">
    <source>
        <dbReference type="RuleBase" id="RU003750"/>
    </source>
</evidence>
<evidence type="ECO:0000256" key="10">
    <source>
        <dbReference type="ARBA" id="ARBA00023264"/>
    </source>
</evidence>
<gene>
    <name evidence="15" type="ORF">ATR01nite_03280</name>
</gene>
<dbReference type="EMBL" id="BJVR01000002">
    <property type="protein sequence ID" value="GEL49253.1"/>
    <property type="molecule type" value="Genomic_DNA"/>
</dbReference>
<feature type="compositionally biased region" description="Polar residues" evidence="12">
    <location>
        <begin position="34"/>
        <end position="53"/>
    </location>
</feature>
<evidence type="ECO:0000256" key="4">
    <source>
        <dbReference type="ARBA" id="ARBA00022679"/>
    </source>
</evidence>
<dbReference type="AlphaFoldDB" id="A0A511FJ51"/>
<feature type="transmembrane region" description="Helical" evidence="13">
    <location>
        <begin position="152"/>
        <end position="171"/>
    </location>
</feature>
<dbReference type="PANTHER" id="PTHR14269:SF61">
    <property type="entry name" value="CDP-DIACYLGLYCEROL--SERINE O-PHOSPHATIDYLTRANSFERASE"/>
    <property type="match status" value="1"/>
</dbReference>
<feature type="transmembrane region" description="Helical" evidence="13">
    <location>
        <begin position="177"/>
        <end position="197"/>
    </location>
</feature>
<dbReference type="Proteomes" id="UP000321800">
    <property type="component" value="Unassembled WGS sequence"/>
</dbReference>
<keyword evidence="7" id="KW-0443">Lipid metabolism</keyword>